<organism evidence="2 3">
    <name type="scientific">Nesidiocoris tenuis</name>
    <dbReference type="NCBI Taxonomy" id="355587"/>
    <lineage>
        <taxon>Eukaryota</taxon>
        <taxon>Metazoa</taxon>
        <taxon>Ecdysozoa</taxon>
        <taxon>Arthropoda</taxon>
        <taxon>Hexapoda</taxon>
        <taxon>Insecta</taxon>
        <taxon>Pterygota</taxon>
        <taxon>Neoptera</taxon>
        <taxon>Paraneoptera</taxon>
        <taxon>Hemiptera</taxon>
        <taxon>Heteroptera</taxon>
        <taxon>Panheteroptera</taxon>
        <taxon>Cimicomorpha</taxon>
        <taxon>Miridae</taxon>
        <taxon>Dicyphina</taxon>
        <taxon>Nesidiocoris</taxon>
    </lineage>
</organism>
<dbReference type="Proteomes" id="UP000479000">
    <property type="component" value="Unassembled WGS sequence"/>
</dbReference>
<protein>
    <submittedName>
        <fullName evidence="2">Uncharacterized protein</fullName>
    </submittedName>
</protein>
<evidence type="ECO:0000313" key="2">
    <source>
        <dbReference type="EMBL" id="CAA9993854.1"/>
    </source>
</evidence>
<reference evidence="2 3" key="1">
    <citation type="submission" date="2020-02" db="EMBL/GenBank/DDBJ databases">
        <authorList>
            <person name="Ferguson B K."/>
        </authorList>
    </citation>
    <scope>NUCLEOTIDE SEQUENCE [LARGE SCALE GENOMIC DNA]</scope>
</reference>
<evidence type="ECO:0000256" key="1">
    <source>
        <dbReference type="SAM" id="MobiDB-lite"/>
    </source>
</evidence>
<dbReference type="EMBL" id="CADCXU010001299">
    <property type="protein sequence ID" value="CAA9993854.1"/>
    <property type="molecule type" value="Genomic_DNA"/>
</dbReference>
<name>A0A6H5FW28_9HEMI</name>
<dbReference type="AlphaFoldDB" id="A0A6H5FW28"/>
<gene>
    <name evidence="2" type="ORF">NTEN_LOCUS726</name>
</gene>
<keyword evidence="3" id="KW-1185">Reference proteome</keyword>
<sequence length="380" mass="40823">MLTGVNVLATSRSERKVSFGFRVDSAPNKSANSNLPQSLSALEGKMSNFLCFSLCLSTVVAMPLMSLMDIGDDYFDETIGNFLAADVDRARRVRREPEEIDMGDQQLKRVLREAEGANFAYFPSPDQQTCPELRSADAFPWPASSGAFSWTESAGAFPWPTYAQARTIGGIGQGIGGIGQWVGGIGQGSQGAGQGIGGIGQGIGQGIGGIGHGIDHGGIGQKIGHSGIDFGGESIASPVVKDPVVYVTTIPYIAGYKMTPIISEKHVVVKETKSSRSAESAPTVEIWSPPDGAADMRQHPLDLNISFRNAEHQEDCEGGDADIRSDADILDGIPYAEAIDRLQQRIQHLQSLQLARERLNRSDYENNCINTKRLGLNLKK</sequence>
<accession>A0A6H5FW28</accession>
<proteinExistence type="predicted"/>
<feature type="region of interest" description="Disordered" evidence="1">
    <location>
        <begin position="273"/>
        <end position="293"/>
    </location>
</feature>
<evidence type="ECO:0000313" key="3">
    <source>
        <dbReference type="Proteomes" id="UP000479000"/>
    </source>
</evidence>